<dbReference type="Proteomes" id="UP001596004">
    <property type="component" value="Unassembled WGS sequence"/>
</dbReference>
<keyword evidence="1" id="KW-0472">Membrane</keyword>
<sequence>MATRTPATTRTPAGADAAALPAVHDSSSWEQVATREVSKALLYFPPWLIGVLLFGLGAGFHFTLRSDDPQTVAWTTALIITCVLALTALTWRQSHARSLSGRAHTTLTTLAGGLWVCAATINGPATTVTGRLILIGGVSFALSFNIRTVIRAKQIDVAGAAADPLGFLFNRGAEKAGMARVQARTITATPYKVTGQVQLHEGKQIADDLQKRVPYVESGIGLPPGSITTTVDPDDASKATITISDPRVMKHPIPWNGPSRVGASIAEPLRPGLWQDQDEIAYVIVGHHVQIMGKTGAGKSIGGAWNLLAEIVTRRDAAVFAIDITKGEQTLGPLKAALHRLETTPEGARALLRDVQTQVKPRTDLLASKNLQKWAPGCGLTYWVLWLEEFPDIYDALPDKEQEQFLSLIKAIRSAGGTVVLSLQRSDWTQMPTIARGQLAKMCFGVDSAADATFGLSEAQQDAGCRPELWSNKQPGMAYLDAPSIGEDRITMPMRTYAWGIDAAGDFDDESANAQMRAHAAAFPAVHKQVDPITASLSRLDVTALAAPASLPTGHPPAALDEHADDDQADVGDVAAEYLGSDDPDPSVQAGIDDEIPELEEGEPPLRFAQPERKMTAEERGAALIAHVQDMWDDGARDFSSGDLKPLWESTDMSRAWVQKQLKRLLAAGILTGYDDEAQRYLMANRPQV</sequence>
<evidence type="ECO:0000313" key="2">
    <source>
        <dbReference type="EMBL" id="MFC4529140.1"/>
    </source>
</evidence>
<evidence type="ECO:0000313" key="3">
    <source>
        <dbReference type="Proteomes" id="UP001596004"/>
    </source>
</evidence>
<accession>A0ABV9C8Z3</accession>
<keyword evidence="1" id="KW-1133">Transmembrane helix</keyword>
<organism evidence="2 3">
    <name type="scientific">Sphaerisporangium dianthi</name>
    <dbReference type="NCBI Taxonomy" id="1436120"/>
    <lineage>
        <taxon>Bacteria</taxon>
        <taxon>Bacillati</taxon>
        <taxon>Actinomycetota</taxon>
        <taxon>Actinomycetes</taxon>
        <taxon>Streptosporangiales</taxon>
        <taxon>Streptosporangiaceae</taxon>
        <taxon>Sphaerisporangium</taxon>
    </lineage>
</organism>
<keyword evidence="3" id="KW-1185">Reference proteome</keyword>
<gene>
    <name evidence="2" type="ORF">ACFO60_00075</name>
</gene>
<proteinExistence type="predicted"/>
<dbReference type="SUPFAM" id="SSF52540">
    <property type="entry name" value="P-loop containing nucleoside triphosphate hydrolases"/>
    <property type="match status" value="1"/>
</dbReference>
<name>A0ABV9C8Z3_9ACTN</name>
<dbReference type="Gene3D" id="3.40.50.300">
    <property type="entry name" value="P-loop containing nucleotide triphosphate hydrolases"/>
    <property type="match status" value="1"/>
</dbReference>
<feature type="transmembrane region" description="Helical" evidence="1">
    <location>
        <begin position="40"/>
        <end position="60"/>
    </location>
</feature>
<dbReference type="EMBL" id="JBHSFP010000001">
    <property type="protein sequence ID" value="MFC4529140.1"/>
    <property type="molecule type" value="Genomic_DNA"/>
</dbReference>
<feature type="transmembrane region" description="Helical" evidence="1">
    <location>
        <begin position="72"/>
        <end position="91"/>
    </location>
</feature>
<dbReference type="RefSeq" id="WP_380835468.1">
    <property type="nucleotide sequence ID" value="NZ_JBHSFP010000001.1"/>
</dbReference>
<keyword evidence="1" id="KW-0812">Transmembrane</keyword>
<evidence type="ECO:0000256" key="1">
    <source>
        <dbReference type="SAM" id="Phobius"/>
    </source>
</evidence>
<comment type="caution">
    <text evidence="2">The sequence shown here is derived from an EMBL/GenBank/DDBJ whole genome shotgun (WGS) entry which is preliminary data.</text>
</comment>
<protein>
    <recommendedName>
        <fullName evidence="4">FtsK domain-containing protein</fullName>
    </recommendedName>
</protein>
<dbReference type="InterPro" id="IPR027417">
    <property type="entry name" value="P-loop_NTPase"/>
</dbReference>
<evidence type="ECO:0008006" key="4">
    <source>
        <dbReference type="Google" id="ProtNLM"/>
    </source>
</evidence>
<reference evidence="3" key="1">
    <citation type="journal article" date="2019" name="Int. J. Syst. Evol. Microbiol.">
        <title>The Global Catalogue of Microorganisms (GCM) 10K type strain sequencing project: providing services to taxonomists for standard genome sequencing and annotation.</title>
        <authorList>
            <consortium name="The Broad Institute Genomics Platform"/>
            <consortium name="The Broad Institute Genome Sequencing Center for Infectious Disease"/>
            <person name="Wu L."/>
            <person name="Ma J."/>
        </authorList>
    </citation>
    <scope>NUCLEOTIDE SEQUENCE [LARGE SCALE GENOMIC DNA]</scope>
    <source>
        <strain evidence="3">CGMCC 4.7132</strain>
    </source>
</reference>